<evidence type="ECO:0000256" key="1">
    <source>
        <dbReference type="ARBA" id="ARBA00004123"/>
    </source>
</evidence>
<organism evidence="10 11">
    <name type="scientific">Batrachochytrium salamandrivorans</name>
    <dbReference type="NCBI Taxonomy" id="1357716"/>
    <lineage>
        <taxon>Eukaryota</taxon>
        <taxon>Fungi</taxon>
        <taxon>Fungi incertae sedis</taxon>
        <taxon>Chytridiomycota</taxon>
        <taxon>Chytridiomycota incertae sedis</taxon>
        <taxon>Chytridiomycetes</taxon>
        <taxon>Rhizophydiales</taxon>
        <taxon>Rhizophydiales incertae sedis</taxon>
        <taxon>Batrachochytrium</taxon>
    </lineage>
</organism>
<dbReference type="Proteomes" id="UP001648503">
    <property type="component" value="Unassembled WGS sequence"/>
</dbReference>
<keyword evidence="6" id="KW-0963">Cytoplasm</keyword>
<comment type="caution">
    <text evidence="10">The sequence shown here is derived from an EMBL/GenBank/DDBJ whole genome shotgun (WGS) entry which is preliminary data.</text>
</comment>
<evidence type="ECO:0000256" key="8">
    <source>
        <dbReference type="ARBA" id="ARBA00023242"/>
    </source>
</evidence>
<evidence type="ECO:0000256" key="5">
    <source>
        <dbReference type="ARBA" id="ARBA00020264"/>
    </source>
</evidence>
<feature type="compositionally biased region" description="Basic and acidic residues" evidence="9">
    <location>
        <begin position="330"/>
        <end position="341"/>
    </location>
</feature>
<reference evidence="10 11" key="1">
    <citation type="submission" date="2021-02" db="EMBL/GenBank/DDBJ databases">
        <title>Variation within the Batrachochytrium salamandrivorans European outbreak.</title>
        <authorList>
            <person name="Kelly M."/>
            <person name="Pasmans F."/>
            <person name="Shea T.P."/>
            <person name="Munoz J.F."/>
            <person name="Carranza S."/>
            <person name="Cuomo C.A."/>
            <person name="Martel A."/>
        </authorList>
    </citation>
    <scope>NUCLEOTIDE SEQUENCE [LARGE SCALE GENOMIC DNA]</scope>
    <source>
        <strain evidence="10 11">AMFP18/2</strain>
    </source>
</reference>
<keyword evidence="8" id="KW-0539">Nucleus</keyword>
<comment type="similarity">
    <text evidence="4">Belongs to the ELP5 family.</text>
</comment>
<name>A0ABQ8F911_9FUNG</name>
<evidence type="ECO:0000256" key="7">
    <source>
        <dbReference type="ARBA" id="ARBA00022694"/>
    </source>
</evidence>
<dbReference type="PANTHER" id="PTHR15641:SF1">
    <property type="entry name" value="ELONGATOR COMPLEX PROTEIN 5"/>
    <property type="match status" value="1"/>
</dbReference>
<feature type="compositionally biased region" description="Low complexity" evidence="9">
    <location>
        <begin position="269"/>
        <end position="284"/>
    </location>
</feature>
<keyword evidence="7" id="KW-0819">tRNA processing</keyword>
<dbReference type="PANTHER" id="PTHR15641">
    <property type="entry name" value="ELONGATOR COMPLEX PROTEIN 5"/>
    <property type="match status" value="1"/>
</dbReference>
<proteinExistence type="inferred from homology"/>
<dbReference type="EMBL" id="JAFCIX010000336">
    <property type="protein sequence ID" value="KAH6594287.1"/>
    <property type="molecule type" value="Genomic_DNA"/>
</dbReference>
<evidence type="ECO:0000256" key="2">
    <source>
        <dbReference type="ARBA" id="ARBA00004496"/>
    </source>
</evidence>
<keyword evidence="11" id="KW-1185">Reference proteome</keyword>
<evidence type="ECO:0000256" key="4">
    <source>
        <dbReference type="ARBA" id="ARBA00009567"/>
    </source>
</evidence>
<evidence type="ECO:0000256" key="9">
    <source>
        <dbReference type="SAM" id="MobiDB-lite"/>
    </source>
</evidence>
<feature type="region of interest" description="Disordered" evidence="9">
    <location>
        <begin position="257"/>
        <end position="297"/>
    </location>
</feature>
<evidence type="ECO:0000313" key="11">
    <source>
        <dbReference type="Proteomes" id="UP001648503"/>
    </source>
</evidence>
<evidence type="ECO:0000313" key="10">
    <source>
        <dbReference type="EMBL" id="KAH6594287.1"/>
    </source>
</evidence>
<comment type="subcellular location">
    <subcellularLocation>
        <location evidence="2">Cytoplasm</location>
    </subcellularLocation>
    <subcellularLocation>
        <location evidence="1">Nucleus</location>
    </subcellularLocation>
</comment>
<feature type="region of interest" description="Disordered" evidence="9">
    <location>
        <begin position="330"/>
        <end position="371"/>
    </location>
</feature>
<evidence type="ECO:0000256" key="3">
    <source>
        <dbReference type="ARBA" id="ARBA00005043"/>
    </source>
</evidence>
<feature type="compositionally biased region" description="Acidic residues" evidence="9">
    <location>
        <begin position="355"/>
        <end position="371"/>
    </location>
</feature>
<comment type="pathway">
    <text evidence="3">tRNA modification; 5-methoxycarbonylmethyl-2-thiouridine-tRNA biosynthesis.</text>
</comment>
<dbReference type="Pfam" id="PF10483">
    <property type="entry name" value="Elong_Iki1"/>
    <property type="match status" value="1"/>
</dbReference>
<gene>
    <name evidence="10" type="ORF">BASA50_006758</name>
</gene>
<protein>
    <recommendedName>
        <fullName evidence="5">Elongator complex protein 5</fullName>
    </recommendedName>
</protein>
<evidence type="ECO:0000256" key="6">
    <source>
        <dbReference type="ARBA" id="ARBA00022490"/>
    </source>
</evidence>
<dbReference type="InterPro" id="IPR019519">
    <property type="entry name" value="Elp5"/>
</dbReference>
<accession>A0ABQ8F911</accession>
<sequence length="371" mass="40811">MTSFAKLLRGKEQSAQTFAISASLEHPAMPWVHHMLHSGNSSPLVLVLVCAQTHPQVALQLLQSQMDGALPRVHMLDLRSGIIGTELTTAPPTYGSLKEHLQKNCTSSSLEYEPIQLKDLKKSISTIIKSYEKSTVALLFDSLESLLIQHSVAEISVAVQCIFSSIRESETSRAFLPFHLDVHMAPPQSRHGSILKSTLMQYADVYIALRDPPEDDTDIHGIAELILKKRSGNVIREVSGFRLNRYNQKNKIELVPRSPAYATPLPTPSSEKSVSSSVSGGAASDLGDKSNALSSSKADPAANLSFNLSLTDDQRSQRSQVVLPYLQIRDKERQMENHAVDSARGATGLIHYQPDDADDYDDEDPDDDLDI</sequence>